<dbReference type="KEGG" id="vg:29080764"/>
<evidence type="ECO:0000256" key="1">
    <source>
        <dbReference type="SAM" id="MobiDB-lite"/>
    </source>
</evidence>
<sequence>MIHLRPDSTAYARSAAVSANPAVGGYVTPDNTVLEGQNPSALVQAMQKPVASVTDSFKATLSESIGAKALRGVEYASIPTEAGFEPSKALGDSVSQYTADELEFLSDARSSAELAQRRSQVQDTRNNYDAMGQNMLTTVAASMLDVDMVIGGGVGILSKVSRATRLAVGLSANAALLGAASYGGTITPLDVVGTSVGIAMSAIPGIRKVAKVEDVEQGAVRGGVSAAEDAGGTVVPPRDSPVPPVRDTPEVAPTRTVPDEDYPDLRVDTYSNRPHVQVTTSASGQISTDMTNTVRTLLNISDDLPPGIQALGRALLGSLELDDAVPVVFKTGGAGSRSRVTLATTGDITGTFANRSGRITAGTLEDHIKSMPVYDKTILLHEAAHAKTARSIQAVEWGLITEGPQFDAVQRIKQIQQYVRENLDGTPGAPITSSAKHNVKYGLDSTHEFVAQLFNSADFRAALRGVRMPGSEGNVFSELVRKVVGLITGKAPEGTAFDNTLHAFEDLLNNPSVDKSVVFNRQASPVPDLQSTVLQAPSIVQMNNKVMGALNRNFSLYERLKSFGSKAATLADQLVVDATGTEANSAAHHARAAHLASNVSIVQVDDAFRQALSADWPLVQRLRHPVLYREAQRDLSQKVYQQLAENHDRFLKGQSIQPSNDPRVNSMVDAFVNSNWAKDELARVKGAGINGADAVRESPYYLPRQHSGNKLNDFMRNNRQVTKDDIVGMYTEQFSRMFQQNGITPETARKLGAKMFDNMQDQAAHVQGYRQSIAGMSYDDIENTLEALGASDPTITAFLDAVKGSGEQANKVRNLRGRAEFDMTAQYTTKSGDMISPSMFVNNDVMGLMEGYSRRMSGRVGLAKAGFPDLRDAVKAIDEAAAEAQDPAAALHAFDNTMNQILGYPTGEDVPDILRSASIIGGALNLANSGIYQLADMSLMLQQFGITKTLKAFGSTAFGRNAMDVAKSAEFGSRLQDVIEARHVLSGKYRSVLTHLEDNRDIGSLGVAHRYVQQMGQGTRFVNGMEFIRRGQAKLVSGLIADTVDDAIAGNASAVTAMERFGLNQQLLDELRKATAANPDMRKWPDSVRMDIEAVTHNMADSIVLENRLGEIPAWMQFSSVGRVILPYMTFVAGAWNKILRRTAKLDGATGVAIALAYQMPLVTLSSATSIAISGKPVTPESVAQRALVQVPMMSWAGFAVDFWANGASNNLAALALVDRMHAAMSSIASGETNPESLIKAVPFLSILPGMRLMGASLADDDE</sequence>
<evidence type="ECO:0000313" key="2">
    <source>
        <dbReference type="EMBL" id="ANT45405.1"/>
    </source>
</evidence>
<dbReference type="Proteomes" id="UP000203143">
    <property type="component" value="Segment"/>
</dbReference>
<keyword evidence="3" id="KW-1185">Reference proteome</keyword>
<evidence type="ECO:0000313" key="3">
    <source>
        <dbReference type="Proteomes" id="UP000203143"/>
    </source>
</evidence>
<dbReference type="EMBL" id="KX278419">
    <property type="protein sequence ID" value="ANT45405.1"/>
    <property type="molecule type" value="Genomic_DNA"/>
</dbReference>
<organism evidence="2 3">
    <name type="scientific">Pectobacterium phage PP90</name>
    <dbReference type="NCBI Taxonomy" id="1873959"/>
    <lineage>
        <taxon>Viruses</taxon>
        <taxon>Duplodnaviria</taxon>
        <taxon>Heunggongvirae</taxon>
        <taxon>Uroviricota</taxon>
        <taxon>Caudoviricetes</taxon>
        <taxon>Autographivirales</taxon>
        <taxon>Autoscriptoviridae</taxon>
        <taxon>Corkvirinae</taxon>
        <taxon>Phimunavirus</taxon>
        <taxon>Phimunavirus PP90</taxon>
    </lineage>
</organism>
<accession>A0A1B1PEK6</accession>
<dbReference type="RefSeq" id="YP_009289652.1">
    <property type="nucleotide sequence ID" value="NC_031096.1"/>
</dbReference>
<reference evidence="3" key="1">
    <citation type="submission" date="2016-05" db="EMBL/GenBank/DDBJ databases">
        <authorList>
            <person name="Shneider M.M."/>
            <person name="Kabanova A.P."/>
            <person name="Vo T.N.H."/>
            <person name="Samarov N.I."/>
            <person name="Miroshnikov K.K."/>
            <person name="Korzhenkov A.A."/>
            <person name="Karandashov V.E."/>
            <person name="Toschakov S.V."/>
            <person name="Ignatov A.N."/>
            <person name="Miroshnikov K.A."/>
        </authorList>
    </citation>
    <scope>NUCLEOTIDE SEQUENCE [LARGE SCALE GENOMIC DNA]</scope>
</reference>
<name>A0A1B1PEK6_9CAUD</name>
<proteinExistence type="predicted"/>
<gene>
    <name evidence="2" type="ORF">BI050_gp48</name>
</gene>
<dbReference type="GeneID" id="29080764"/>
<feature type="region of interest" description="Disordered" evidence="1">
    <location>
        <begin position="223"/>
        <end position="267"/>
    </location>
</feature>
<protein>
    <submittedName>
        <fullName evidence="2">Putative internal virion protein C</fullName>
    </submittedName>
</protein>